<evidence type="ECO:0000313" key="1">
    <source>
        <dbReference type="EMBL" id="CCH16933.1"/>
    </source>
</evidence>
<reference evidence="2" key="1">
    <citation type="journal article" date="2012" name="J. Bacteriol.">
        <title>Genome Sequence of Micromonospora lupini Lupac 08, Isolated from Root Nodules of Lupinus angustifolius.</title>
        <authorList>
            <person name="Alonso-Vega P."/>
            <person name="Normand P."/>
            <person name="Bacigalupe R."/>
            <person name="Pujic P."/>
            <person name="Lajus A."/>
            <person name="Vallenet D."/>
            <person name="Carro L."/>
            <person name="Coll P."/>
            <person name="Trujillo M.E."/>
        </authorList>
    </citation>
    <scope>NUCLEOTIDE SEQUENCE [LARGE SCALE GENOMIC DNA]</scope>
    <source>
        <strain evidence="2">Lupac 08</strain>
    </source>
</reference>
<sequence>MPTNRTTDFLRELLVRQVATWLPAALHRSRRATVALAWAGADDGGAEAALRVVADHAAQVRGRQVTVLVLADGAADLPARLGPIEAELPAEVTVHLLPGGPDRLPVAVKAGGAAGSPLFCFLDLPGEVPPHLLDAAANGRAGEVLLHAGGPTRAALTAAGFPLVAEVTPVLPADATGDAAGAAAGVVAFGSRSDRSLEAVRDALWAVGAELGVRYRDPADPAAPPVDVAGEPALEPLARQLLAELRRGGPRPVTELRRHTLTATVYRAADANRALTDLVDAGDVRRERDTGRLAGDELITPTR</sequence>
<name>I0KZD6_9ACTN</name>
<dbReference type="Proteomes" id="UP000003448">
    <property type="component" value="Unassembled WGS sequence"/>
</dbReference>
<dbReference type="EMBL" id="CAIE01000016">
    <property type="protein sequence ID" value="CCH16933.1"/>
    <property type="molecule type" value="Genomic_DNA"/>
</dbReference>
<gene>
    <name evidence="1" type="ORF">MILUP08_41850</name>
</gene>
<protein>
    <submittedName>
        <fullName evidence="1">Uncharacterized protein</fullName>
    </submittedName>
</protein>
<dbReference type="RefSeq" id="WP_007457217.1">
    <property type="nucleotide sequence ID" value="NZ_HF570108.1"/>
</dbReference>
<dbReference type="AlphaFoldDB" id="I0KZD6"/>
<evidence type="ECO:0000313" key="2">
    <source>
        <dbReference type="Proteomes" id="UP000003448"/>
    </source>
</evidence>
<comment type="caution">
    <text evidence="1">The sequence shown here is derived from an EMBL/GenBank/DDBJ whole genome shotgun (WGS) entry which is preliminary data.</text>
</comment>
<dbReference type="eggNOG" id="ENOG5033HHA">
    <property type="taxonomic scope" value="Bacteria"/>
</dbReference>
<organism evidence="1 2">
    <name type="scientific">Micromonospora lupini str. Lupac 08</name>
    <dbReference type="NCBI Taxonomy" id="1150864"/>
    <lineage>
        <taxon>Bacteria</taxon>
        <taxon>Bacillati</taxon>
        <taxon>Actinomycetota</taxon>
        <taxon>Actinomycetes</taxon>
        <taxon>Micromonosporales</taxon>
        <taxon>Micromonosporaceae</taxon>
        <taxon>Micromonospora</taxon>
    </lineage>
</organism>
<accession>I0KZD6</accession>
<dbReference type="STRING" id="1150864.MILUP08_41850"/>
<dbReference type="OrthoDB" id="3619957at2"/>
<keyword evidence="2" id="KW-1185">Reference proteome</keyword>
<proteinExistence type="predicted"/>